<dbReference type="SUPFAM" id="SSF53850">
    <property type="entry name" value="Periplasmic binding protein-like II"/>
    <property type="match status" value="1"/>
</dbReference>
<dbReference type="SUPFAM" id="SSF46785">
    <property type="entry name" value="Winged helix' DNA-binding domain"/>
    <property type="match status" value="1"/>
</dbReference>
<dbReference type="PROSITE" id="PS50931">
    <property type="entry name" value="HTH_LYSR"/>
    <property type="match status" value="1"/>
</dbReference>
<reference evidence="6 7" key="1">
    <citation type="submission" date="2017-07" db="EMBL/GenBank/DDBJ databases">
        <title>Draft Genome Sequences of Select Purple Nonsulfur Bacteria.</title>
        <authorList>
            <person name="Lasarre B."/>
            <person name="Mckinlay J.B."/>
        </authorList>
    </citation>
    <scope>NUCLEOTIDE SEQUENCE [LARGE SCALE GENOMIC DNA]</scope>
    <source>
        <strain evidence="6 7">DSM 11290</strain>
    </source>
</reference>
<dbReference type="InterPro" id="IPR005119">
    <property type="entry name" value="LysR_subst-bd"/>
</dbReference>
<dbReference type="InterPro" id="IPR036390">
    <property type="entry name" value="WH_DNA-bd_sf"/>
</dbReference>
<dbReference type="Pfam" id="PF00126">
    <property type="entry name" value="HTH_1"/>
    <property type="match status" value="1"/>
</dbReference>
<evidence type="ECO:0000259" key="5">
    <source>
        <dbReference type="PROSITE" id="PS50931"/>
    </source>
</evidence>
<dbReference type="GO" id="GO:0032993">
    <property type="term" value="C:protein-DNA complex"/>
    <property type="evidence" value="ECO:0007669"/>
    <property type="project" value="TreeGrafter"/>
</dbReference>
<sequence length="291" mass="32631">MEDYIRFLAVAEHRSISRAAEALHVSQPALSRTISLMEEDLGTRLFVRTRQGVQLSEAGKTLYLYASRAVRAINNAREEIDYSLRQTDLVLRICCGDSWGFGILPPIVQRFSEAHPDVFIQVDILDHESRIQSLETRSHAIAFGVISPEVLATRAYDFEPLIEAPYDVYCDEAHPLRAKAEVTAADLLSFHWINHKFEYDYDPSYALKTKRHFALRTNAILHAIGVMRGSTYLLSTAKTLKGHFARAGIVPLIEDPESPVFVSGAITARTAHQRSASREFLAYVRATLGNG</sequence>
<keyword evidence="3" id="KW-0238">DNA-binding</keyword>
<feature type="domain" description="HTH lysR-type" evidence="5">
    <location>
        <begin position="1"/>
        <end position="56"/>
    </location>
</feature>
<keyword evidence="2" id="KW-0805">Transcription regulation</keyword>
<dbReference type="AlphaFoldDB" id="A0A327JTW3"/>
<dbReference type="EMBL" id="NPEV01000003">
    <property type="protein sequence ID" value="RAI29511.1"/>
    <property type="molecule type" value="Genomic_DNA"/>
</dbReference>
<evidence type="ECO:0000256" key="2">
    <source>
        <dbReference type="ARBA" id="ARBA00023015"/>
    </source>
</evidence>
<comment type="similarity">
    <text evidence="1">Belongs to the LysR transcriptional regulatory family.</text>
</comment>
<dbReference type="PANTHER" id="PTHR30346:SF0">
    <property type="entry name" value="HCA OPERON TRANSCRIPTIONAL ACTIVATOR HCAR"/>
    <property type="match status" value="1"/>
</dbReference>
<dbReference type="Proteomes" id="UP000249299">
    <property type="component" value="Unassembled WGS sequence"/>
</dbReference>
<accession>A0A327JTW3</accession>
<evidence type="ECO:0000256" key="3">
    <source>
        <dbReference type="ARBA" id="ARBA00023125"/>
    </source>
</evidence>
<dbReference type="InterPro" id="IPR000847">
    <property type="entry name" value="LysR_HTH_N"/>
</dbReference>
<evidence type="ECO:0000256" key="4">
    <source>
        <dbReference type="ARBA" id="ARBA00023163"/>
    </source>
</evidence>
<dbReference type="OrthoDB" id="9803030at2"/>
<proteinExistence type="inferred from homology"/>
<dbReference type="FunFam" id="1.10.10.10:FF:000001">
    <property type="entry name" value="LysR family transcriptional regulator"/>
    <property type="match status" value="1"/>
</dbReference>
<keyword evidence="4" id="KW-0804">Transcription</keyword>
<organism evidence="6 7">
    <name type="scientific">Rhodobium orientis</name>
    <dbReference type="NCBI Taxonomy" id="34017"/>
    <lineage>
        <taxon>Bacteria</taxon>
        <taxon>Pseudomonadati</taxon>
        <taxon>Pseudomonadota</taxon>
        <taxon>Alphaproteobacteria</taxon>
        <taxon>Hyphomicrobiales</taxon>
        <taxon>Rhodobiaceae</taxon>
        <taxon>Rhodobium</taxon>
    </lineage>
</organism>
<evidence type="ECO:0000256" key="1">
    <source>
        <dbReference type="ARBA" id="ARBA00009437"/>
    </source>
</evidence>
<protein>
    <recommendedName>
        <fullName evidence="5">HTH lysR-type domain-containing protein</fullName>
    </recommendedName>
</protein>
<dbReference type="Gene3D" id="1.10.10.10">
    <property type="entry name" value="Winged helix-like DNA-binding domain superfamily/Winged helix DNA-binding domain"/>
    <property type="match status" value="1"/>
</dbReference>
<evidence type="ECO:0000313" key="7">
    <source>
        <dbReference type="Proteomes" id="UP000249299"/>
    </source>
</evidence>
<name>A0A327JTW3_9HYPH</name>
<dbReference type="Gene3D" id="3.40.190.10">
    <property type="entry name" value="Periplasmic binding protein-like II"/>
    <property type="match status" value="2"/>
</dbReference>
<keyword evidence="7" id="KW-1185">Reference proteome</keyword>
<dbReference type="PRINTS" id="PR00039">
    <property type="entry name" value="HTHLYSR"/>
</dbReference>
<gene>
    <name evidence="6" type="ORF">CH339_02350</name>
</gene>
<dbReference type="RefSeq" id="WP_111432674.1">
    <property type="nucleotide sequence ID" value="NZ_JACIGG010000012.1"/>
</dbReference>
<dbReference type="PANTHER" id="PTHR30346">
    <property type="entry name" value="TRANSCRIPTIONAL DUAL REGULATOR HCAR-RELATED"/>
    <property type="match status" value="1"/>
</dbReference>
<dbReference type="GO" id="GO:0003677">
    <property type="term" value="F:DNA binding"/>
    <property type="evidence" value="ECO:0007669"/>
    <property type="project" value="UniProtKB-KW"/>
</dbReference>
<dbReference type="Pfam" id="PF03466">
    <property type="entry name" value="LysR_substrate"/>
    <property type="match status" value="1"/>
</dbReference>
<dbReference type="InterPro" id="IPR036388">
    <property type="entry name" value="WH-like_DNA-bd_sf"/>
</dbReference>
<dbReference type="GO" id="GO:0003700">
    <property type="term" value="F:DNA-binding transcription factor activity"/>
    <property type="evidence" value="ECO:0007669"/>
    <property type="project" value="InterPro"/>
</dbReference>
<comment type="caution">
    <text evidence="6">The sequence shown here is derived from an EMBL/GenBank/DDBJ whole genome shotgun (WGS) entry which is preliminary data.</text>
</comment>
<evidence type="ECO:0000313" key="6">
    <source>
        <dbReference type="EMBL" id="RAI29511.1"/>
    </source>
</evidence>